<keyword evidence="4 5" id="KW-0472">Membrane</keyword>
<keyword evidence="2 5" id="KW-0812">Transmembrane</keyword>
<sequence>MRARVVDPVYSRLFPQGWFDVLRQIVLFGAAYYAYRILRGVVDDGQGAAIAFQHARDLISVEQALGFFRERSVQQLTGGWDVTTDFASLLYINAQTTVVLGAIFYIYVQHNQKYYFVRNMMMVAMFIALVGYIVFPTAPPRFFFPEYGFRDTVSEFTGVNHTDVKVNTLFNPYAAVPSMHCCFAIIIGGALSQVAKRRAVKILWLSYPLVLTWVVVVTGNHWISDAILGALTAGVSFAAARWLAKTRPAAWSFTPPEAIRASA</sequence>
<dbReference type="SUPFAM" id="SSF48317">
    <property type="entry name" value="Acid phosphatase/Vanadium-dependent haloperoxidase"/>
    <property type="match status" value="1"/>
</dbReference>
<evidence type="ECO:0000256" key="3">
    <source>
        <dbReference type="ARBA" id="ARBA00022989"/>
    </source>
</evidence>
<name>A0ABY5DS03_9ACTN</name>
<proteinExistence type="predicted"/>
<feature type="transmembrane region" description="Helical" evidence="5">
    <location>
        <begin position="202"/>
        <end position="220"/>
    </location>
</feature>
<dbReference type="InterPro" id="IPR052185">
    <property type="entry name" value="IPC_Synthase-Related"/>
</dbReference>
<dbReference type="PANTHER" id="PTHR31310:SF7">
    <property type="entry name" value="PA-PHOSPHATASE RELATED-FAMILY PROTEIN DDB_G0268928"/>
    <property type="match status" value="1"/>
</dbReference>
<keyword evidence="8" id="KW-1185">Reference proteome</keyword>
<evidence type="ECO:0000256" key="4">
    <source>
        <dbReference type="ARBA" id="ARBA00023136"/>
    </source>
</evidence>
<feature type="transmembrane region" description="Helical" evidence="5">
    <location>
        <begin position="115"/>
        <end position="135"/>
    </location>
</feature>
<reference evidence="7 8" key="1">
    <citation type="submission" date="2022-06" db="EMBL/GenBank/DDBJ databases">
        <title>Paraconexibacter antarcticus.</title>
        <authorList>
            <person name="Kim C.S."/>
        </authorList>
    </citation>
    <scope>NUCLEOTIDE SEQUENCE [LARGE SCALE GENOMIC DNA]</scope>
    <source>
        <strain evidence="7 8">02-257</strain>
    </source>
</reference>
<dbReference type="Gene3D" id="1.20.144.10">
    <property type="entry name" value="Phosphatidic acid phosphatase type 2/haloperoxidase"/>
    <property type="match status" value="1"/>
</dbReference>
<feature type="transmembrane region" description="Helical" evidence="5">
    <location>
        <begin position="86"/>
        <end position="108"/>
    </location>
</feature>
<evidence type="ECO:0000313" key="7">
    <source>
        <dbReference type="EMBL" id="UTI64806.1"/>
    </source>
</evidence>
<dbReference type="Proteomes" id="UP001056035">
    <property type="component" value="Chromosome"/>
</dbReference>
<dbReference type="RefSeq" id="WP_254571504.1">
    <property type="nucleotide sequence ID" value="NZ_CP098502.1"/>
</dbReference>
<evidence type="ECO:0000256" key="1">
    <source>
        <dbReference type="ARBA" id="ARBA00004141"/>
    </source>
</evidence>
<keyword evidence="3 5" id="KW-1133">Transmembrane helix</keyword>
<feature type="domain" description="Inositolphosphotransferase Aur1/Ipt1" evidence="6">
    <location>
        <begin position="56"/>
        <end position="238"/>
    </location>
</feature>
<evidence type="ECO:0000313" key="8">
    <source>
        <dbReference type="Proteomes" id="UP001056035"/>
    </source>
</evidence>
<protein>
    <submittedName>
        <fullName evidence="7">Phosphatase PAP2 family protein</fullName>
    </submittedName>
</protein>
<dbReference type="EMBL" id="CP098502">
    <property type="protein sequence ID" value="UTI64806.1"/>
    <property type="molecule type" value="Genomic_DNA"/>
</dbReference>
<dbReference type="Pfam" id="PF14378">
    <property type="entry name" value="PAP2_3"/>
    <property type="match status" value="1"/>
</dbReference>
<dbReference type="InterPro" id="IPR036938">
    <property type="entry name" value="PAP2/HPO_sf"/>
</dbReference>
<evidence type="ECO:0000256" key="5">
    <source>
        <dbReference type="SAM" id="Phobius"/>
    </source>
</evidence>
<evidence type="ECO:0000256" key="2">
    <source>
        <dbReference type="ARBA" id="ARBA00022692"/>
    </source>
</evidence>
<dbReference type="InterPro" id="IPR026841">
    <property type="entry name" value="Aur1/Ipt1"/>
</dbReference>
<comment type="subcellular location">
    <subcellularLocation>
        <location evidence="1">Membrane</location>
        <topology evidence="1">Multi-pass membrane protein</topology>
    </subcellularLocation>
</comment>
<feature type="transmembrane region" description="Helical" evidence="5">
    <location>
        <begin position="21"/>
        <end position="38"/>
    </location>
</feature>
<organism evidence="7 8">
    <name type="scientific">Paraconexibacter antarcticus</name>
    <dbReference type="NCBI Taxonomy" id="2949664"/>
    <lineage>
        <taxon>Bacteria</taxon>
        <taxon>Bacillati</taxon>
        <taxon>Actinomycetota</taxon>
        <taxon>Thermoleophilia</taxon>
        <taxon>Solirubrobacterales</taxon>
        <taxon>Paraconexibacteraceae</taxon>
        <taxon>Paraconexibacter</taxon>
    </lineage>
</organism>
<dbReference type="PANTHER" id="PTHR31310">
    <property type="match status" value="1"/>
</dbReference>
<feature type="transmembrane region" description="Helical" evidence="5">
    <location>
        <begin position="173"/>
        <end position="195"/>
    </location>
</feature>
<accession>A0ABY5DS03</accession>
<gene>
    <name evidence="7" type="ORF">NBH00_01030</name>
</gene>
<evidence type="ECO:0000259" key="6">
    <source>
        <dbReference type="Pfam" id="PF14378"/>
    </source>
</evidence>